<dbReference type="EMBL" id="REGN01006320">
    <property type="protein sequence ID" value="RNA10014.1"/>
    <property type="molecule type" value="Genomic_DNA"/>
</dbReference>
<sequence length="261" mass="29839">MKSLSPNAQEFVPLSLKNQNMAQQQPMQTYFMDPNSVAVYNIGYQNLGFNYQIPPNYQFYPSNQMFVPPLGSTFNSSQHTHINQNQGNQTRKPWNKFKQKEFKIVDTTLNMNTHEFPALTPNDKPNVISTINMTHFAKAKENAEKKLKETEENKQISVEIPNPRTARTFKDAILAPANSTISTQQVENDQNCEQSKKKKSKTKKKSKKEEIPKDDKSNQAMIVGQNFTLNTNDFPDLSCSLRIDSNKSLVEEKQFSDAYSS</sequence>
<dbReference type="AlphaFoldDB" id="A0A3M7QFS0"/>
<feature type="non-terminal residue" evidence="3">
    <location>
        <position position="261"/>
    </location>
</feature>
<feature type="coiled-coil region" evidence="1">
    <location>
        <begin position="133"/>
        <end position="160"/>
    </location>
</feature>
<feature type="region of interest" description="Disordered" evidence="2">
    <location>
        <begin position="182"/>
        <end position="221"/>
    </location>
</feature>
<evidence type="ECO:0000256" key="1">
    <source>
        <dbReference type="SAM" id="Coils"/>
    </source>
</evidence>
<organism evidence="3 4">
    <name type="scientific">Brachionus plicatilis</name>
    <name type="common">Marine rotifer</name>
    <name type="synonym">Brachionus muelleri</name>
    <dbReference type="NCBI Taxonomy" id="10195"/>
    <lineage>
        <taxon>Eukaryota</taxon>
        <taxon>Metazoa</taxon>
        <taxon>Spiralia</taxon>
        <taxon>Gnathifera</taxon>
        <taxon>Rotifera</taxon>
        <taxon>Eurotatoria</taxon>
        <taxon>Monogononta</taxon>
        <taxon>Pseudotrocha</taxon>
        <taxon>Ploima</taxon>
        <taxon>Brachionidae</taxon>
        <taxon>Brachionus</taxon>
    </lineage>
</organism>
<evidence type="ECO:0000313" key="4">
    <source>
        <dbReference type="Proteomes" id="UP000276133"/>
    </source>
</evidence>
<gene>
    <name evidence="3" type="ORF">BpHYR1_045471</name>
</gene>
<proteinExistence type="predicted"/>
<accession>A0A3M7QFS0</accession>
<protein>
    <submittedName>
        <fullName evidence="3">Uncharacterized protein</fullName>
    </submittedName>
</protein>
<comment type="caution">
    <text evidence="3">The sequence shown here is derived from an EMBL/GenBank/DDBJ whole genome shotgun (WGS) entry which is preliminary data.</text>
</comment>
<reference evidence="3 4" key="1">
    <citation type="journal article" date="2018" name="Sci. Rep.">
        <title>Genomic signatures of local adaptation to the degree of environmental predictability in rotifers.</title>
        <authorList>
            <person name="Franch-Gras L."/>
            <person name="Hahn C."/>
            <person name="Garcia-Roger E.M."/>
            <person name="Carmona M.J."/>
            <person name="Serra M."/>
            <person name="Gomez A."/>
        </authorList>
    </citation>
    <scope>NUCLEOTIDE SEQUENCE [LARGE SCALE GENOMIC DNA]</scope>
    <source>
        <strain evidence="3">HYR1</strain>
    </source>
</reference>
<evidence type="ECO:0000313" key="3">
    <source>
        <dbReference type="EMBL" id="RNA10014.1"/>
    </source>
</evidence>
<feature type="compositionally biased region" description="Polar residues" evidence="2">
    <location>
        <begin position="182"/>
        <end position="193"/>
    </location>
</feature>
<evidence type="ECO:0000256" key="2">
    <source>
        <dbReference type="SAM" id="MobiDB-lite"/>
    </source>
</evidence>
<keyword evidence="4" id="KW-1185">Reference proteome</keyword>
<feature type="compositionally biased region" description="Basic residues" evidence="2">
    <location>
        <begin position="196"/>
        <end position="206"/>
    </location>
</feature>
<dbReference type="Proteomes" id="UP000276133">
    <property type="component" value="Unassembled WGS sequence"/>
</dbReference>
<name>A0A3M7QFS0_BRAPC</name>
<feature type="compositionally biased region" description="Basic and acidic residues" evidence="2">
    <location>
        <begin position="207"/>
        <end position="217"/>
    </location>
</feature>
<keyword evidence="1" id="KW-0175">Coiled coil</keyword>